<dbReference type="InterPro" id="IPR050410">
    <property type="entry name" value="CCR4/nocturin_mRNA_transcr"/>
</dbReference>
<dbReference type="Gene3D" id="3.60.10.10">
    <property type="entry name" value="Endonuclease/exonuclease/phosphatase"/>
    <property type="match status" value="1"/>
</dbReference>
<dbReference type="GO" id="GO:0000288">
    <property type="term" value="P:nuclear-transcribed mRNA catabolic process, deadenylation-dependent decay"/>
    <property type="evidence" value="ECO:0007669"/>
    <property type="project" value="TreeGrafter"/>
</dbReference>
<comment type="caution">
    <text evidence="3">The sequence shown here is derived from an EMBL/GenBank/DDBJ whole genome shotgun (WGS) entry which is preliminary data.</text>
</comment>
<dbReference type="InterPro" id="IPR048821">
    <property type="entry name" value="PDE12-like_N"/>
</dbReference>
<dbReference type="EMBL" id="WJQU01000001">
    <property type="protein sequence ID" value="KAJ6649851.1"/>
    <property type="molecule type" value="Genomic_DNA"/>
</dbReference>
<dbReference type="GO" id="GO:0000175">
    <property type="term" value="F:3'-5'-RNA exonuclease activity"/>
    <property type="evidence" value="ECO:0007669"/>
    <property type="project" value="TreeGrafter"/>
</dbReference>
<dbReference type="Pfam" id="PF03372">
    <property type="entry name" value="Exo_endo_phos"/>
    <property type="match status" value="1"/>
</dbReference>
<dbReference type="Proteomes" id="UP001151699">
    <property type="component" value="Chromosome A"/>
</dbReference>
<dbReference type="AlphaFoldDB" id="A0A9Q0NHK6"/>
<dbReference type="SUPFAM" id="SSF56219">
    <property type="entry name" value="DNase I-like"/>
    <property type="match status" value="1"/>
</dbReference>
<feature type="domain" description="2',5'-phosphodiesterase 12-like N-terminal" evidence="2">
    <location>
        <begin position="62"/>
        <end position="160"/>
    </location>
</feature>
<dbReference type="InterPro" id="IPR036691">
    <property type="entry name" value="Endo/exonu/phosph_ase_sf"/>
</dbReference>
<evidence type="ECO:0000259" key="1">
    <source>
        <dbReference type="Pfam" id="PF03372"/>
    </source>
</evidence>
<dbReference type="OrthoDB" id="412787at2759"/>
<evidence type="ECO:0000313" key="4">
    <source>
        <dbReference type="Proteomes" id="UP001151699"/>
    </source>
</evidence>
<feature type="non-terminal residue" evidence="3">
    <location>
        <position position="1"/>
    </location>
</feature>
<protein>
    <submittedName>
        <fullName evidence="3">2',5'-phosphodiesterase 12</fullName>
    </submittedName>
</protein>
<reference evidence="3" key="1">
    <citation type="submission" date="2022-07" db="EMBL/GenBank/DDBJ databases">
        <authorList>
            <person name="Trinca V."/>
            <person name="Uliana J.V.C."/>
            <person name="Torres T.T."/>
            <person name="Ward R.J."/>
            <person name="Monesi N."/>
        </authorList>
    </citation>
    <scope>NUCLEOTIDE SEQUENCE</scope>
    <source>
        <strain evidence="3">HSMRA1968</strain>
        <tissue evidence="3">Whole embryos</tissue>
    </source>
</reference>
<proteinExistence type="predicted"/>
<dbReference type="Pfam" id="PF21171">
    <property type="entry name" value="PDE12-like_N"/>
    <property type="match status" value="1"/>
</dbReference>
<evidence type="ECO:0000259" key="2">
    <source>
        <dbReference type="Pfam" id="PF21171"/>
    </source>
</evidence>
<gene>
    <name evidence="3" type="primary">Pde12</name>
    <name evidence="3" type="ORF">Bhyg_05092</name>
</gene>
<accession>A0A9Q0NHK6</accession>
<feature type="domain" description="Endonuclease/exonuclease/phosphatase" evidence="1">
    <location>
        <begin position="188"/>
        <end position="408"/>
    </location>
</feature>
<dbReference type="GO" id="GO:0005739">
    <property type="term" value="C:mitochondrion"/>
    <property type="evidence" value="ECO:0007669"/>
    <property type="project" value="TreeGrafter"/>
</dbReference>
<dbReference type="PANTHER" id="PTHR12121">
    <property type="entry name" value="CARBON CATABOLITE REPRESSOR PROTEIN 4"/>
    <property type="match status" value="1"/>
</dbReference>
<evidence type="ECO:0000313" key="3">
    <source>
        <dbReference type="EMBL" id="KAJ6649851.1"/>
    </source>
</evidence>
<sequence>VIQVVDGCDNKYVQSYQKYVSIKLVRNGDLVKDFNLMELSSISNDLELFISDEPVAVAYNLPWISSITLPTSILATCYVYPSKIEMQCSNPAETTYVWYKGKPNEKEKNDDAISWTEISHKSPYLVEASDIGYKLKLVCTPRNGSKTGPTADCVSTCTVEAGPGVCLFEQRHLYTQKILPDDMFRVVTYNLLADLYADSDYSRSILFPYCPPYALAIDYRKQLFMKEIAGYNADIICLQEVDGKVFDLDLLPFLQMSNYIGMYKSKGATAEGLATFVNSKKFSLVKNCGINIGENISTLDIFDELWRKIQSNEPLVKRITERSTAVHVTTVKSNDSDKVLVIANTHLYFHPDAAHIRLLQIAFCMKYVESVYHQTKQELNLDENDISIIFCGDFNSVPDGGIFKLMTQRHVEENFVDFQSSK</sequence>
<dbReference type="InterPro" id="IPR005135">
    <property type="entry name" value="Endo/exonuclease/phosphatase"/>
</dbReference>
<dbReference type="PANTHER" id="PTHR12121:SF37">
    <property type="entry name" value="2',5'-PHOSPHODIESTERASE 12"/>
    <property type="match status" value="1"/>
</dbReference>
<name>A0A9Q0NHK6_9DIPT</name>
<organism evidence="3 4">
    <name type="scientific">Pseudolycoriella hygida</name>
    <dbReference type="NCBI Taxonomy" id="35572"/>
    <lineage>
        <taxon>Eukaryota</taxon>
        <taxon>Metazoa</taxon>
        <taxon>Ecdysozoa</taxon>
        <taxon>Arthropoda</taxon>
        <taxon>Hexapoda</taxon>
        <taxon>Insecta</taxon>
        <taxon>Pterygota</taxon>
        <taxon>Neoptera</taxon>
        <taxon>Endopterygota</taxon>
        <taxon>Diptera</taxon>
        <taxon>Nematocera</taxon>
        <taxon>Sciaroidea</taxon>
        <taxon>Sciaridae</taxon>
        <taxon>Pseudolycoriella</taxon>
    </lineage>
</organism>
<keyword evidence="4" id="KW-1185">Reference proteome</keyword>